<dbReference type="PANTHER" id="PTHR10342:SF274">
    <property type="entry name" value="ARYLSULFATASE B"/>
    <property type="match status" value="1"/>
</dbReference>
<dbReference type="PROSITE" id="PS00523">
    <property type="entry name" value="SULFATASE_1"/>
    <property type="match status" value="1"/>
</dbReference>
<evidence type="ECO:0000256" key="1">
    <source>
        <dbReference type="ARBA" id="ARBA00008779"/>
    </source>
</evidence>
<dbReference type="OrthoDB" id="408574at2759"/>
<dbReference type="Gene3D" id="3.40.720.10">
    <property type="entry name" value="Alkaline Phosphatase, subunit A"/>
    <property type="match status" value="1"/>
</dbReference>
<evidence type="ECO:0000256" key="4">
    <source>
        <dbReference type="ARBA" id="ARBA00022837"/>
    </source>
</evidence>
<dbReference type="GO" id="GO:0008484">
    <property type="term" value="F:sulfuric ester hydrolase activity"/>
    <property type="evidence" value="ECO:0007669"/>
    <property type="project" value="InterPro"/>
</dbReference>
<dbReference type="Pfam" id="PF00884">
    <property type="entry name" value="Sulfatase"/>
    <property type="match status" value="1"/>
</dbReference>
<evidence type="ECO:0000313" key="8">
    <source>
        <dbReference type="EMBL" id="GMI45542.1"/>
    </source>
</evidence>
<keyword evidence="9" id="KW-1185">Reference proteome</keyword>
<sequence length="606" mass="68366">MYPPDVLVIVSDDQGYADVSWNGPVPTPELARLHEESVTLTNYYVHPTCTPTRAALFTGKVAPHSGMTGPLLLAAPCHLPDDEPTFGRQMKKRGYKTVLSGKWHLGHHSNKHTPVGHGFDEFWGVLNCCAAYYSKSYFHPLYGHKIDWRNNSDAVAPAPQEHASELFADFLVDVIENTPRSTPLFLMFTLTAPHSPLQSEARHKEMCAHIKTDRRRTFCGLMVSVDEAVGRVRSAMEKAGRWDESIVTFFNDNGGNVWEGGRNYPFRGGKSSSFEGGVRGTGLLKFPKSQHDNLPSSFQGLSHVSDVMPTILGYIDRISSSLLSPFPAGDAELGRGYDLSLPLFNMTEPQREDVLLQYEPASDRLGYRWGDWKLVSGQIGDPRRFLEPTSDMSWIGNTFHDRVSELIMHWQHSYDEDASGTMDETAREVSVTVQEYWRNLYNFFVSSALGFWRDGKVRREQIALNTKAKRALLYNLSSDPFEDVDVAAENPEVVKTMLARVEKMERHFPKNCDWFVMDRNIKFEKVEYKGEGGETVTQEYHAPFVPDDEFDSYQPLLFNVNPARKYGSAAIVGLEIVFIGLVARKLLRIMANMFGRGNGGGKRKQD</sequence>
<dbReference type="SUPFAM" id="SSF53649">
    <property type="entry name" value="Alkaline phosphatase-like"/>
    <property type="match status" value="1"/>
</dbReference>
<name>A0A9W7GKA0_9STRA</name>
<evidence type="ECO:0000256" key="2">
    <source>
        <dbReference type="ARBA" id="ARBA00022723"/>
    </source>
</evidence>
<evidence type="ECO:0000256" key="3">
    <source>
        <dbReference type="ARBA" id="ARBA00022801"/>
    </source>
</evidence>
<gene>
    <name evidence="8" type="ORF">TrCOL_g10419</name>
</gene>
<keyword evidence="5" id="KW-0325">Glycoprotein</keyword>
<dbReference type="PANTHER" id="PTHR10342">
    <property type="entry name" value="ARYLSULFATASE"/>
    <property type="match status" value="1"/>
</dbReference>
<proteinExistence type="inferred from homology"/>
<protein>
    <recommendedName>
        <fullName evidence="7">Sulfatase N-terminal domain-containing protein</fullName>
    </recommendedName>
</protein>
<dbReference type="InterPro" id="IPR024607">
    <property type="entry name" value="Sulfatase_CS"/>
</dbReference>
<evidence type="ECO:0000313" key="9">
    <source>
        <dbReference type="Proteomes" id="UP001165065"/>
    </source>
</evidence>
<dbReference type="InterPro" id="IPR000917">
    <property type="entry name" value="Sulfatase_N"/>
</dbReference>
<keyword evidence="3" id="KW-0378">Hydrolase</keyword>
<keyword evidence="6" id="KW-0472">Membrane</keyword>
<evidence type="ECO:0000259" key="7">
    <source>
        <dbReference type="Pfam" id="PF00884"/>
    </source>
</evidence>
<dbReference type="InterPro" id="IPR017850">
    <property type="entry name" value="Alkaline_phosphatase_core_sf"/>
</dbReference>
<evidence type="ECO:0000256" key="6">
    <source>
        <dbReference type="SAM" id="Phobius"/>
    </source>
</evidence>
<dbReference type="InterPro" id="IPR047115">
    <property type="entry name" value="ARSB"/>
</dbReference>
<dbReference type="AlphaFoldDB" id="A0A9W7GKA0"/>
<keyword evidence="4" id="KW-0106">Calcium</keyword>
<keyword evidence="6" id="KW-0812">Transmembrane</keyword>
<keyword evidence="2" id="KW-0479">Metal-binding</keyword>
<reference evidence="9" key="1">
    <citation type="journal article" date="2023" name="Commun. Biol.">
        <title>Genome analysis of Parmales, the sister group of diatoms, reveals the evolutionary specialization of diatoms from phago-mixotrophs to photoautotrophs.</title>
        <authorList>
            <person name="Ban H."/>
            <person name="Sato S."/>
            <person name="Yoshikawa S."/>
            <person name="Yamada K."/>
            <person name="Nakamura Y."/>
            <person name="Ichinomiya M."/>
            <person name="Sato N."/>
            <person name="Blanc-Mathieu R."/>
            <person name="Endo H."/>
            <person name="Kuwata A."/>
            <person name="Ogata H."/>
        </authorList>
    </citation>
    <scope>NUCLEOTIDE SEQUENCE [LARGE SCALE GENOMIC DNA]</scope>
</reference>
<dbReference type="Proteomes" id="UP001165065">
    <property type="component" value="Unassembled WGS sequence"/>
</dbReference>
<comment type="similarity">
    <text evidence="1">Belongs to the sulfatase family.</text>
</comment>
<feature type="transmembrane region" description="Helical" evidence="6">
    <location>
        <begin position="566"/>
        <end position="587"/>
    </location>
</feature>
<feature type="domain" description="Sulfatase N-terminal" evidence="7">
    <location>
        <begin position="4"/>
        <end position="314"/>
    </location>
</feature>
<keyword evidence="6" id="KW-1133">Transmembrane helix</keyword>
<dbReference type="PROSITE" id="PS00149">
    <property type="entry name" value="SULFATASE_2"/>
    <property type="match status" value="1"/>
</dbReference>
<dbReference type="GO" id="GO:0046872">
    <property type="term" value="F:metal ion binding"/>
    <property type="evidence" value="ECO:0007669"/>
    <property type="project" value="UniProtKB-KW"/>
</dbReference>
<comment type="caution">
    <text evidence="8">The sequence shown here is derived from an EMBL/GenBank/DDBJ whole genome shotgun (WGS) entry which is preliminary data.</text>
</comment>
<dbReference type="EMBL" id="BRYA01000253">
    <property type="protein sequence ID" value="GMI45542.1"/>
    <property type="molecule type" value="Genomic_DNA"/>
</dbReference>
<organism evidence="8 9">
    <name type="scientific">Triparma columacea</name>
    <dbReference type="NCBI Taxonomy" id="722753"/>
    <lineage>
        <taxon>Eukaryota</taxon>
        <taxon>Sar</taxon>
        <taxon>Stramenopiles</taxon>
        <taxon>Ochrophyta</taxon>
        <taxon>Bolidophyceae</taxon>
        <taxon>Parmales</taxon>
        <taxon>Triparmaceae</taxon>
        <taxon>Triparma</taxon>
    </lineage>
</organism>
<accession>A0A9W7GKA0</accession>
<dbReference type="Gene3D" id="3.30.1120.10">
    <property type="match status" value="2"/>
</dbReference>
<evidence type="ECO:0000256" key="5">
    <source>
        <dbReference type="ARBA" id="ARBA00023180"/>
    </source>
</evidence>